<name>A0ABS7PP56_9SPHN</name>
<organism evidence="10 11">
    <name type="scientific">Sphingomonas colocasiae</name>
    <dbReference type="NCBI Taxonomy" id="1848973"/>
    <lineage>
        <taxon>Bacteria</taxon>
        <taxon>Pseudomonadati</taxon>
        <taxon>Pseudomonadota</taxon>
        <taxon>Alphaproteobacteria</taxon>
        <taxon>Sphingomonadales</taxon>
        <taxon>Sphingomonadaceae</taxon>
        <taxon>Sphingomonas</taxon>
    </lineage>
</organism>
<feature type="transmembrane region" description="Helical" evidence="7">
    <location>
        <begin position="295"/>
        <end position="315"/>
    </location>
</feature>
<feature type="transmembrane region" description="Helical" evidence="7">
    <location>
        <begin position="445"/>
        <end position="469"/>
    </location>
</feature>
<evidence type="ECO:0000313" key="10">
    <source>
        <dbReference type="EMBL" id="MBY8822495.1"/>
    </source>
</evidence>
<dbReference type="InterPro" id="IPR035671">
    <property type="entry name" value="DsbD_gamma"/>
</dbReference>
<feature type="transmembrane region" description="Helical" evidence="7">
    <location>
        <begin position="375"/>
        <end position="394"/>
    </location>
</feature>
<feature type="domain" description="Thioredoxin" evidence="9">
    <location>
        <begin position="556"/>
        <end position="684"/>
    </location>
</feature>
<dbReference type="CDD" id="cd02953">
    <property type="entry name" value="DsbDgamma"/>
    <property type="match status" value="1"/>
</dbReference>
<evidence type="ECO:0000256" key="8">
    <source>
        <dbReference type="SAM" id="SignalP"/>
    </source>
</evidence>
<evidence type="ECO:0000256" key="3">
    <source>
        <dbReference type="ARBA" id="ARBA00022692"/>
    </source>
</evidence>
<dbReference type="Pfam" id="PF13899">
    <property type="entry name" value="Thioredoxin_7"/>
    <property type="match status" value="1"/>
</dbReference>
<dbReference type="InterPro" id="IPR003834">
    <property type="entry name" value="Cyt_c_assmbl_TM_dom"/>
</dbReference>
<keyword evidence="8" id="KW-0732">Signal</keyword>
<feature type="transmembrane region" description="Helical" evidence="7">
    <location>
        <begin position="542"/>
        <end position="559"/>
    </location>
</feature>
<dbReference type="SUPFAM" id="SSF52833">
    <property type="entry name" value="Thioredoxin-like"/>
    <property type="match status" value="1"/>
</dbReference>
<evidence type="ECO:0000256" key="1">
    <source>
        <dbReference type="ARBA" id="ARBA00004651"/>
    </source>
</evidence>
<comment type="subcellular location">
    <subcellularLocation>
        <location evidence="1">Cell membrane</location>
        <topology evidence="1">Multi-pass membrane protein</topology>
    </subcellularLocation>
</comment>
<dbReference type="Gene3D" id="3.40.30.10">
    <property type="entry name" value="Glutaredoxin"/>
    <property type="match status" value="1"/>
</dbReference>
<feature type="transmembrane region" description="Helical" evidence="7">
    <location>
        <begin position="511"/>
        <end position="530"/>
    </location>
</feature>
<keyword evidence="11" id="KW-1185">Reference proteome</keyword>
<dbReference type="PANTHER" id="PTHR32234:SF3">
    <property type="entry name" value="SUPPRESSION OF COPPER SENSITIVITY PROTEIN"/>
    <property type="match status" value="1"/>
</dbReference>
<feature type="signal peptide" evidence="8">
    <location>
        <begin position="1"/>
        <end position="20"/>
    </location>
</feature>
<accession>A0ABS7PP56</accession>
<feature type="transmembrane region" description="Helical" evidence="7">
    <location>
        <begin position="401"/>
        <end position="425"/>
    </location>
</feature>
<protein>
    <submittedName>
        <fullName evidence="10">Thioredoxin family protein</fullName>
    </submittedName>
</protein>
<keyword evidence="5 7" id="KW-1133">Transmembrane helix</keyword>
<dbReference type="RefSeq" id="WP_222989571.1">
    <property type="nucleotide sequence ID" value="NZ_JAINVV010000004.1"/>
</dbReference>
<dbReference type="Pfam" id="PF02683">
    <property type="entry name" value="DsbD_TM"/>
    <property type="match status" value="1"/>
</dbReference>
<comment type="caution">
    <text evidence="10">The sequence shown here is derived from an EMBL/GenBank/DDBJ whole genome shotgun (WGS) entry which is preliminary data.</text>
</comment>
<keyword evidence="2" id="KW-1003">Cell membrane</keyword>
<gene>
    <name evidence="10" type="ORF">K7G82_09340</name>
</gene>
<evidence type="ECO:0000256" key="2">
    <source>
        <dbReference type="ARBA" id="ARBA00022475"/>
    </source>
</evidence>
<dbReference type="InterPro" id="IPR036249">
    <property type="entry name" value="Thioredoxin-like_sf"/>
</dbReference>
<evidence type="ECO:0000256" key="4">
    <source>
        <dbReference type="ARBA" id="ARBA00022748"/>
    </source>
</evidence>
<dbReference type="EMBL" id="JAINVV010000004">
    <property type="protein sequence ID" value="MBY8822495.1"/>
    <property type="molecule type" value="Genomic_DNA"/>
</dbReference>
<evidence type="ECO:0000256" key="7">
    <source>
        <dbReference type="SAM" id="Phobius"/>
    </source>
</evidence>
<keyword evidence="4" id="KW-0201">Cytochrome c-type biogenesis</keyword>
<dbReference type="Proteomes" id="UP000706039">
    <property type="component" value="Unassembled WGS sequence"/>
</dbReference>
<evidence type="ECO:0000259" key="9">
    <source>
        <dbReference type="PROSITE" id="PS51352"/>
    </source>
</evidence>
<dbReference type="Pfam" id="PF11412">
    <property type="entry name" value="DsbD_N"/>
    <property type="match status" value="1"/>
</dbReference>
<feature type="chain" id="PRO_5045247003" evidence="8">
    <location>
        <begin position="21"/>
        <end position="684"/>
    </location>
</feature>
<feature type="transmembrane region" description="Helical" evidence="7">
    <location>
        <begin position="489"/>
        <end position="505"/>
    </location>
</feature>
<evidence type="ECO:0000256" key="6">
    <source>
        <dbReference type="ARBA" id="ARBA00023136"/>
    </source>
</evidence>
<keyword evidence="6 7" id="KW-0472">Membrane</keyword>
<evidence type="ECO:0000256" key="5">
    <source>
        <dbReference type="ARBA" id="ARBA00022989"/>
    </source>
</evidence>
<reference evidence="10 11" key="1">
    <citation type="submission" date="2021-08" db="EMBL/GenBank/DDBJ databases">
        <authorList>
            <person name="Tuo L."/>
        </authorList>
    </citation>
    <scope>NUCLEOTIDE SEQUENCE [LARGE SCALE GENOMIC DNA]</scope>
    <source>
        <strain evidence="10 11">JCM 31229</strain>
    </source>
</reference>
<feature type="transmembrane region" description="Helical" evidence="7">
    <location>
        <begin position="336"/>
        <end position="355"/>
    </location>
</feature>
<dbReference type="PANTHER" id="PTHR32234">
    <property type="entry name" value="THIOL:DISULFIDE INTERCHANGE PROTEIN DSBD"/>
    <property type="match status" value="1"/>
</dbReference>
<dbReference type="InterPro" id="IPR028250">
    <property type="entry name" value="DsbDN"/>
</dbReference>
<sequence>MPLLRFVLLILALIATPAMAQRAPTHIAPRLIAESEVPAAGRTVMLALAMSPEKGWHGYWANPGDAGIGPEFKWTLPAGAKAGPAQFPVPHRLLIGGLMNYVYEGDYAHLIALDIPAGLAPGTKLPISLAVDWLACTEEICVPESGSFAIELTVGDGTIDGARKAQFDRWRAALPRPLGADARFQVKDGVFRIGVPLPASAAAQDAYFFPLTDGAIDYAAPQTVRRDGDLLTIEVKAHGSAASLQAVEGVLALDRDTGLSFKAAPGAVATGGALLGSDGGAEGAGGLAGTIATSFGLALLGGLLLNIMPCVFPILSLKALSLARSGEDERTARREALAYTAGVVLVCVALGAALLGLRAAGAAAGWAFQLQDPRVILVLLLLVSGIALNLAGLFEIGSIGVGGALVSSGGASGAFWTGALAAFIATPCTGPFMGAALGAALVLPATAALTIFAGLGIGLALPFLLLGFVPALRRRLPRPGGWMETFRRLLSIPMFLTALGLAWILGRQSGVNGMTMGLGAALALAVALWWIGRRQSAGRPGWFALAPALAVAIALIVVLPRQPAQASTAEAGGILAAEPFSETRLAALQKEGRPIFVYFTADWCLTCKVNEKGAIERAEVADAFKAKQVAVLVGDWTDGDPAIGRFIESHGRSGVPLYLFYQPGAAPRILPQVLTPSTLTALAG</sequence>
<dbReference type="InterPro" id="IPR013766">
    <property type="entry name" value="Thioredoxin_domain"/>
</dbReference>
<dbReference type="PROSITE" id="PS51352">
    <property type="entry name" value="THIOREDOXIN_2"/>
    <property type="match status" value="1"/>
</dbReference>
<keyword evidence="3 7" id="KW-0812">Transmembrane</keyword>
<evidence type="ECO:0000313" key="11">
    <source>
        <dbReference type="Proteomes" id="UP000706039"/>
    </source>
</evidence>
<proteinExistence type="predicted"/>